<comment type="catalytic activity">
    <reaction evidence="1 11">
        <text>5-(2-hydroxyethyl)-4-methylthiazole + ATP = 4-methyl-5-(2-phosphooxyethyl)-thiazole + ADP + H(+)</text>
        <dbReference type="Rhea" id="RHEA:24212"/>
        <dbReference type="ChEBI" id="CHEBI:15378"/>
        <dbReference type="ChEBI" id="CHEBI:17957"/>
        <dbReference type="ChEBI" id="CHEBI:30616"/>
        <dbReference type="ChEBI" id="CHEBI:58296"/>
        <dbReference type="ChEBI" id="CHEBI:456216"/>
        <dbReference type="EC" id="2.7.1.50"/>
    </reaction>
</comment>
<evidence type="ECO:0000256" key="11">
    <source>
        <dbReference type="HAMAP-Rule" id="MF_00228"/>
    </source>
</evidence>
<dbReference type="GO" id="GO:0009228">
    <property type="term" value="P:thiamine biosynthetic process"/>
    <property type="evidence" value="ECO:0007669"/>
    <property type="project" value="UniProtKB-KW"/>
</dbReference>
<evidence type="ECO:0000256" key="5">
    <source>
        <dbReference type="ARBA" id="ARBA00022723"/>
    </source>
</evidence>
<dbReference type="EC" id="2.7.1.50" evidence="11"/>
<evidence type="ECO:0000256" key="3">
    <source>
        <dbReference type="ARBA" id="ARBA00004868"/>
    </source>
</evidence>
<name>A0A2S5RDI6_9PROT</name>
<dbReference type="Gene3D" id="3.40.1190.20">
    <property type="match status" value="1"/>
</dbReference>
<dbReference type="HAMAP" id="MF_00228">
    <property type="entry name" value="Thz_kinase"/>
    <property type="match status" value="1"/>
</dbReference>
<proteinExistence type="inferred from homology"/>
<keyword evidence="6 11" id="KW-0547">Nucleotide-binding</keyword>
<dbReference type="InterPro" id="IPR000417">
    <property type="entry name" value="Hyethyz_kinase"/>
</dbReference>
<dbReference type="OrthoDB" id="9810880at2"/>
<dbReference type="InterPro" id="IPR029056">
    <property type="entry name" value="Ribokinase-like"/>
</dbReference>
<dbReference type="NCBIfam" id="NF006830">
    <property type="entry name" value="PRK09355.1"/>
    <property type="match status" value="1"/>
</dbReference>
<dbReference type="CDD" id="cd01170">
    <property type="entry name" value="THZ_kinase"/>
    <property type="match status" value="1"/>
</dbReference>
<protein>
    <recommendedName>
        <fullName evidence="11">Hydroxyethylthiazole kinase</fullName>
        <ecNumber evidence="11">2.7.1.50</ecNumber>
    </recommendedName>
    <alternativeName>
        <fullName evidence="11">4-methyl-5-beta-hydroxyethylthiazole kinase</fullName>
        <shortName evidence="11">TH kinase</shortName>
        <shortName evidence="11">Thz kinase</shortName>
    </alternativeName>
</protein>
<evidence type="ECO:0000256" key="6">
    <source>
        <dbReference type="ARBA" id="ARBA00022741"/>
    </source>
</evidence>
<comment type="cofactor">
    <cofactor evidence="2 11">
        <name>Mg(2+)</name>
        <dbReference type="ChEBI" id="CHEBI:18420"/>
    </cofactor>
</comment>
<evidence type="ECO:0000256" key="9">
    <source>
        <dbReference type="ARBA" id="ARBA00022842"/>
    </source>
</evidence>
<dbReference type="EMBL" id="PHHC01000065">
    <property type="protein sequence ID" value="PPE05358.1"/>
    <property type="molecule type" value="Genomic_DNA"/>
</dbReference>
<reference evidence="12 13" key="1">
    <citation type="submission" date="2017-11" db="EMBL/GenBank/DDBJ databases">
        <title>Comparative genomic analysis of Holospora spp., intranuclear symbionts of paramecia.</title>
        <authorList>
            <person name="Garushyants S.K."/>
            <person name="Beliavskaya A."/>
            <person name="Malko D.B."/>
            <person name="Logacheva M.D."/>
            <person name="Rautian M.S."/>
            <person name="Gelfand M.S."/>
        </authorList>
    </citation>
    <scope>NUCLEOTIDE SEQUENCE [LARGE SCALE GENOMIC DNA]</scope>
    <source>
        <strain evidence="13">02AZ16</strain>
    </source>
</reference>
<keyword evidence="9 11" id="KW-0460">Magnesium</keyword>
<evidence type="ECO:0000256" key="2">
    <source>
        <dbReference type="ARBA" id="ARBA00001946"/>
    </source>
</evidence>
<dbReference type="GO" id="GO:0000287">
    <property type="term" value="F:magnesium ion binding"/>
    <property type="evidence" value="ECO:0007669"/>
    <property type="project" value="UniProtKB-UniRule"/>
</dbReference>
<evidence type="ECO:0000256" key="1">
    <source>
        <dbReference type="ARBA" id="ARBA00001771"/>
    </source>
</evidence>
<evidence type="ECO:0000313" key="13">
    <source>
        <dbReference type="Proteomes" id="UP000239425"/>
    </source>
</evidence>
<dbReference type="SUPFAM" id="SSF53613">
    <property type="entry name" value="Ribokinase-like"/>
    <property type="match status" value="1"/>
</dbReference>
<keyword evidence="5 11" id="KW-0479">Metal-binding</keyword>
<dbReference type="Proteomes" id="UP000239425">
    <property type="component" value="Unassembled WGS sequence"/>
</dbReference>
<accession>A0A2S5RDI6</accession>
<dbReference type="Pfam" id="PF02110">
    <property type="entry name" value="HK"/>
    <property type="match status" value="1"/>
</dbReference>
<evidence type="ECO:0000256" key="10">
    <source>
        <dbReference type="ARBA" id="ARBA00022977"/>
    </source>
</evidence>
<dbReference type="PRINTS" id="PR01099">
    <property type="entry name" value="HYETHTZKNASE"/>
</dbReference>
<dbReference type="PIRSF" id="PIRSF000513">
    <property type="entry name" value="Thz_kinase"/>
    <property type="match status" value="1"/>
</dbReference>
<keyword evidence="8 11" id="KW-0067">ATP-binding</keyword>
<evidence type="ECO:0000256" key="8">
    <source>
        <dbReference type="ARBA" id="ARBA00022840"/>
    </source>
</evidence>
<comment type="similarity">
    <text evidence="11">Belongs to the Thz kinase family.</text>
</comment>
<evidence type="ECO:0000256" key="4">
    <source>
        <dbReference type="ARBA" id="ARBA00022679"/>
    </source>
</evidence>
<dbReference type="GO" id="GO:0005524">
    <property type="term" value="F:ATP binding"/>
    <property type="evidence" value="ECO:0007669"/>
    <property type="project" value="UniProtKB-UniRule"/>
</dbReference>
<comment type="function">
    <text evidence="11">Catalyzes the phosphorylation of the hydroxyl group of 4-methyl-5-beta-hydroxyethylthiazole (THZ).</text>
</comment>
<comment type="pathway">
    <text evidence="3 11">Cofactor biosynthesis; thiamine diphosphate biosynthesis; 4-methyl-5-(2-phosphoethyl)-thiazole from 5-(2-hydroxyethyl)-4-methylthiazole: step 1/1.</text>
</comment>
<dbReference type="UniPathway" id="UPA00060">
    <property type="reaction ID" value="UER00139"/>
</dbReference>
<feature type="binding site" evidence="11">
    <location>
        <position position="164"/>
    </location>
    <ligand>
        <name>ATP</name>
        <dbReference type="ChEBI" id="CHEBI:30616"/>
    </ligand>
</feature>
<sequence length="262" mass="28662">MIDKIEKSLVKVRSQKPLILCLTNFVTMEFVANSLLALGAAPIMSICDEEIEELVKVAAALYVNIGTLDYNFIGLAKKAIDIAKQYKKSIVFDPVGSGATTIRTDISKSILSSAKFIRGNSSEIMSLSNNNYTTYGVEANIRTDEVEEIAKRLSLDNHSIVVVSGSVDFITNGEKSIKVPFGSPLMQRVTGMGCSLTAVISAFCSAVEDYFESAVIAVHYFALCGEIASKKQNSLGAFKIAFLDQLHSPDFTLMRDVYDQRR</sequence>
<organism evidence="12 13">
    <name type="scientific">Holospora curviuscula</name>
    <dbReference type="NCBI Taxonomy" id="1082868"/>
    <lineage>
        <taxon>Bacteria</taxon>
        <taxon>Pseudomonadati</taxon>
        <taxon>Pseudomonadota</taxon>
        <taxon>Alphaproteobacteria</taxon>
        <taxon>Holosporales</taxon>
        <taxon>Holosporaceae</taxon>
        <taxon>Holospora</taxon>
    </lineage>
</organism>
<comment type="caution">
    <text evidence="12">The sequence shown here is derived from an EMBL/GenBank/DDBJ whole genome shotgun (WGS) entry which is preliminary data.</text>
</comment>
<dbReference type="GO" id="GO:0009229">
    <property type="term" value="P:thiamine diphosphate biosynthetic process"/>
    <property type="evidence" value="ECO:0007669"/>
    <property type="project" value="UniProtKB-UniRule"/>
</dbReference>
<gene>
    <name evidence="11" type="primary">thiM</name>
    <name evidence="12" type="ORF">HCUR_00317</name>
</gene>
<evidence type="ECO:0000313" key="12">
    <source>
        <dbReference type="EMBL" id="PPE05358.1"/>
    </source>
</evidence>
<keyword evidence="4 11" id="KW-0808">Transferase</keyword>
<feature type="binding site" evidence="11">
    <location>
        <position position="44"/>
    </location>
    <ligand>
        <name>substrate</name>
    </ligand>
</feature>
<keyword evidence="7 11" id="KW-0418">Kinase</keyword>
<feature type="binding site" evidence="11">
    <location>
        <position position="191"/>
    </location>
    <ligand>
        <name>substrate</name>
    </ligand>
</feature>
<dbReference type="GO" id="GO:0004417">
    <property type="term" value="F:hydroxyethylthiazole kinase activity"/>
    <property type="evidence" value="ECO:0007669"/>
    <property type="project" value="UniProtKB-UniRule"/>
</dbReference>
<keyword evidence="10 11" id="KW-0784">Thiamine biosynthesis</keyword>
<keyword evidence="13" id="KW-1185">Reference proteome</keyword>
<evidence type="ECO:0000256" key="7">
    <source>
        <dbReference type="ARBA" id="ARBA00022777"/>
    </source>
</evidence>
<feature type="binding site" evidence="11">
    <location>
        <position position="118"/>
    </location>
    <ligand>
        <name>ATP</name>
        <dbReference type="ChEBI" id="CHEBI:30616"/>
    </ligand>
</feature>
<dbReference type="RefSeq" id="WP_104206446.1">
    <property type="nucleotide sequence ID" value="NZ_PHHC01000065.1"/>
</dbReference>
<dbReference type="AlphaFoldDB" id="A0A2S5RDI6"/>